<evidence type="ECO:0008006" key="3">
    <source>
        <dbReference type="Google" id="ProtNLM"/>
    </source>
</evidence>
<dbReference type="EMBL" id="FNRT01000002">
    <property type="protein sequence ID" value="SEC89748.1"/>
    <property type="molecule type" value="Genomic_DNA"/>
</dbReference>
<evidence type="ECO:0000313" key="1">
    <source>
        <dbReference type="EMBL" id="SEC89748.1"/>
    </source>
</evidence>
<keyword evidence="2" id="KW-1185">Reference proteome</keyword>
<name>A0A1H4WAG5_9ACTN</name>
<organism evidence="1 2">
    <name type="scientific">Nocardioides exalbidus</name>
    <dbReference type="NCBI Taxonomy" id="402596"/>
    <lineage>
        <taxon>Bacteria</taxon>
        <taxon>Bacillati</taxon>
        <taxon>Actinomycetota</taxon>
        <taxon>Actinomycetes</taxon>
        <taxon>Propionibacteriales</taxon>
        <taxon>Nocardioidaceae</taxon>
        <taxon>Nocardioides</taxon>
    </lineage>
</organism>
<sequence length="67" mass="7425">MAAWAHLEITVDDQGNVEVGGYNADPEALVEGTESWEDLLTSLGVNGWELVQVMPGVETTYWFKRQA</sequence>
<dbReference type="Proteomes" id="UP000198742">
    <property type="component" value="Unassembled WGS sequence"/>
</dbReference>
<evidence type="ECO:0000313" key="2">
    <source>
        <dbReference type="Proteomes" id="UP000198742"/>
    </source>
</evidence>
<dbReference type="OrthoDB" id="3215124at2"/>
<dbReference type="RefSeq" id="WP_090970132.1">
    <property type="nucleotide sequence ID" value="NZ_FNRT01000002.1"/>
</dbReference>
<proteinExistence type="predicted"/>
<accession>A0A1H4WAG5</accession>
<dbReference type="STRING" id="402596.SAMN04489844_3210"/>
<dbReference type="AlphaFoldDB" id="A0A1H4WAG5"/>
<protein>
    <recommendedName>
        <fullName evidence="3">DUF4177 domain-containing protein</fullName>
    </recommendedName>
</protein>
<gene>
    <name evidence="1" type="ORF">SAMN04489844_3210</name>
</gene>
<reference evidence="2" key="1">
    <citation type="submission" date="2016-10" db="EMBL/GenBank/DDBJ databases">
        <authorList>
            <person name="Varghese N."/>
            <person name="Submissions S."/>
        </authorList>
    </citation>
    <scope>NUCLEOTIDE SEQUENCE [LARGE SCALE GENOMIC DNA]</scope>
    <source>
        <strain evidence="2">DSM 22017</strain>
    </source>
</reference>